<dbReference type="Gene3D" id="1.10.10.10">
    <property type="entry name" value="Winged helix-like DNA-binding domain superfamily/Winged helix DNA-binding domain"/>
    <property type="match status" value="1"/>
</dbReference>
<dbReference type="PROSITE" id="PS50931">
    <property type="entry name" value="HTH_LYSR"/>
    <property type="match status" value="1"/>
</dbReference>
<sequence length="300" mass="31426">MHRTIAWDDLRLVLAVAEQGSLAAAARVLGVNHTTVLRRVNAVEAAQGVRLFERLPGGVALTAAGEEVRDAARAMAEAAAAIERRLAGRDLRLAGSLRVTTTDTLMAAVLPGILADFRAAHPGVTVEVSTAHAVANLTRRDADVAIRPSREPPEILVGRRVAGIAFARYARAADAAGWRGEAADPPWLGLDDSLAATALGRWLRGMPGARVVLRADSLLALAQAAAAGLGVAPLPCYLGDATPGLARLDPAPLAEVESALWVLTHPDLRRTARVRAFTDFAARALAQRRALFEGTGGPPS</sequence>
<organism evidence="6 7">
    <name type="scientific">Methylobacterium isbiliense</name>
    <dbReference type="NCBI Taxonomy" id="315478"/>
    <lineage>
        <taxon>Bacteria</taxon>
        <taxon>Pseudomonadati</taxon>
        <taxon>Pseudomonadota</taxon>
        <taxon>Alphaproteobacteria</taxon>
        <taxon>Hyphomicrobiales</taxon>
        <taxon>Methylobacteriaceae</taxon>
        <taxon>Methylobacterium</taxon>
    </lineage>
</organism>
<dbReference type="PANTHER" id="PTHR30537">
    <property type="entry name" value="HTH-TYPE TRANSCRIPTIONAL REGULATOR"/>
    <property type="match status" value="1"/>
</dbReference>
<evidence type="ECO:0000256" key="4">
    <source>
        <dbReference type="ARBA" id="ARBA00023163"/>
    </source>
</evidence>
<dbReference type="InterPro" id="IPR005119">
    <property type="entry name" value="LysR_subst-bd"/>
</dbReference>
<dbReference type="Pfam" id="PF03466">
    <property type="entry name" value="LysR_substrate"/>
    <property type="match status" value="1"/>
</dbReference>
<dbReference type="InterPro" id="IPR000847">
    <property type="entry name" value="LysR_HTH_N"/>
</dbReference>
<protein>
    <recommendedName>
        <fullName evidence="5">HTH lysR-type domain-containing protein</fullName>
    </recommendedName>
</protein>
<dbReference type="Proteomes" id="UP001055153">
    <property type="component" value="Unassembled WGS sequence"/>
</dbReference>
<dbReference type="SUPFAM" id="SSF46785">
    <property type="entry name" value="Winged helix' DNA-binding domain"/>
    <property type="match status" value="1"/>
</dbReference>
<reference evidence="6" key="1">
    <citation type="journal article" date="2021" name="Front. Microbiol.">
        <title>Comprehensive Comparative Genomics and Phenotyping of Methylobacterium Species.</title>
        <authorList>
            <person name="Alessa O."/>
            <person name="Ogura Y."/>
            <person name="Fujitani Y."/>
            <person name="Takami H."/>
            <person name="Hayashi T."/>
            <person name="Sahin N."/>
            <person name="Tani A."/>
        </authorList>
    </citation>
    <scope>NUCLEOTIDE SEQUENCE</scope>
    <source>
        <strain evidence="6">DSM 17168</strain>
    </source>
</reference>
<dbReference type="PANTHER" id="PTHR30537:SF3">
    <property type="entry name" value="TRANSCRIPTIONAL REGULATORY PROTEIN"/>
    <property type="match status" value="1"/>
</dbReference>
<keyword evidence="2" id="KW-0805">Transcription regulation</keyword>
<comment type="similarity">
    <text evidence="1">Belongs to the LysR transcriptional regulatory family.</text>
</comment>
<evidence type="ECO:0000256" key="2">
    <source>
        <dbReference type="ARBA" id="ARBA00023015"/>
    </source>
</evidence>
<evidence type="ECO:0000256" key="3">
    <source>
        <dbReference type="ARBA" id="ARBA00023125"/>
    </source>
</evidence>
<accession>A0ABQ4SFQ2</accession>
<proteinExistence type="inferred from homology"/>
<dbReference type="RefSeq" id="WP_238237391.1">
    <property type="nucleotide sequence ID" value="NZ_BPQQ01000047.1"/>
</dbReference>
<evidence type="ECO:0000313" key="7">
    <source>
        <dbReference type="Proteomes" id="UP001055153"/>
    </source>
</evidence>
<dbReference type="InterPro" id="IPR058163">
    <property type="entry name" value="LysR-type_TF_proteobact-type"/>
</dbReference>
<dbReference type="Pfam" id="PF00126">
    <property type="entry name" value="HTH_1"/>
    <property type="match status" value="1"/>
</dbReference>
<feature type="domain" description="HTH lysR-type" evidence="5">
    <location>
        <begin position="5"/>
        <end position="62"/>
    </location>
</feature>
<gene>
    <name evidence="6" type="ORF">GMJLKIPL_3996</name>
</gene>
<reference evidence="6" key="2">
    <citation type="submission" date="2021-08" db="EMBL/GenBank/DDBJ databases">
        <authorList>
            <person name="Tani A."/>
            <person name="Ola A."/>
            <person name="Ogura Y."/>
            <person name="Katsura K."/>
            <person name="Hayashi T."/>
        </authorList>
    </citation>
    <scope>NUCLEOTIDE SEQUENCE</scope>
    <source>
        <strain evidence="6">DSM 17168</strain>
    </source>
</reference>
<dbReference type="SUPFAM" id="SSF53850">
    <property type="entry name" value="Periplasmic binding protein-like II"/>
    <property type="match status" value="1"/>
</dbReference>
<dbReference type="InterPro" id="IPR036390">
    <property type="entry name" value="WH_DNA-bd_sf"/>
</dbReference>
<dbReference type="InterPro" id="IPR036388">
    <property type="entry name" value="WH-like_DNA-bd_sf"/>
</dbReference>
<dbReference type="EMBL" id="BPQQ01000047">
    <property type="protein sequence ID" value="GJE02052.1"/>
    <property type="molecule type" value="Genomic_DNA"/>
</dbReference>
<evidence type="ECO:0000256" key="1">
    <source>
        <dbReference type="ARBA" id="ARBA00009437"/>
    </source>
</evidence>
<evidence type="ECO:0000313" key="6">
    <source>
        <dbReference type="EMBL" id="GJE02052.1"/>
    </source>
</evidence>
<dbReference type="Gene3D" id="3.40.190.290">
    <property type="match status" value="1"/>
</dbReference>
<keyword evidence="3" id="KW-0238">DNA-binding</keyword>
<name>A0ABQ4SFQ2_9HYPH</name>
<keyword evidence="7" id="KW-1185">Reference proteome</keyword>
<comment type="caution">
    <text evidence="6">The sequence shown here is derived from an EMBL/GenBank/DDBJ whole genome shotgun (WGS) entry which is preliminary data.</text>
</comment>
<evidence type="ECO:0000259" key="5">
    <source>
        <dbReference type="PROSITE" id="PS50931"/>
    </source>
</evidence>
<keyword evidence="4" id="KW-0804">Transcription</keyword>